<comment type="caution">
    <text evidence="6">The sequence shown here is derived from an EMBL/GenBank/DDBJ whole genome shotgun (WGS) entry which is preliminary data.</text>
</comment>
<feature type="signal peptide" evidence="2">
    <location>
        <begin position="1"/>
        <end position="19"/>
    </location>
</feature>
<keyword evidence="2" id="KW-0732">Signal</keyword>
<dbReference type="InterPro" id="IPR007781">
    <property type="entry name" value="NAGLU"/>
</dbReference>
<dbReference type="Pfam" id="PF05089">
    <property type="entry name" value="NAGLU"/>
    <property type="match status" value="1"/>
</dbReference>
<feature type="chain" id="PRO_5028944817" evidence="2">
    <location>
        <begin position="20"/>
        <end position="663"/>
    </location>
</feature>
<accession>A0A7D8UND9</accession>
<evidence type="ECO:0000259" key="5">
    <source>
        <dbReference type="Pfam" id="PF12972"/>
    </source>
</evidence>
<keyword evidence="1" id="KW-0378">Hydrolase</keyword>
<dbReference type="Pfam" id="PF12972">
    <property type="entry name" value="NAGLU_C"/>
    <property type="match status" value="1"/>
</dbReference>
<dbReference type="InterPro" id="IPR024732">
    <property type="entry name" value="NAGLU_C"/>
</dbReference>
<dbReference type="GO" id="GO:0016787">
    <property type="term" value="F:hydrolase activity"/>
    <property type="evidence" value="ECO:0007669"/>
    <property type="project" value="UniProtKB-KW"/>
</dbReference>
<evidence type="ECO:0000259" key="4">
    <source>
        <dbReference type="Pfam" id="PF12971"/>
    </source>
</evidence>
<dbReference type="EMBL" id="QGMG01000764">
    <property type="protein sequence ID" value="TVY51658.1"/>
    <property type="molecule type" value="Genomic_DNA"/>
</dbReference>
<dbReference type="InterPro" id="IPR024733">
    <property type="entry name" value="NAGLU_tim-barrel"/>
</dbReference>
<gene>
    <name evidence="6" type="primary">NAGLU</name>
    <name evidence="6" type="ORF">LCER1_G005979</name>
</gene>
<reference evidence="6 7" key="1">
    <citation type="submission" date="2018-05" db="EMBL/GenBank/DDBJ databases">
        <title>Whole genome sequencing for identification of molecular markers to develop diagnostic detection tools for the regulated plant pathogen Lachnellula willkommii.</title>
        <authorList>
            <person name="Giroux E."/>
            <person name="Bilodeau G."/>
        </authorList>
    </citation>
    <scope>NUCLEOTIDE SEQUENCE [LARGE SCALE GENOMIC DNA]</scope>
    <source>
        <strain evidence="6 7">CBS 625.97</strain>
    </source>
</reference>
<organism evidence="6 7">
    <name type="scientific">Lachnellula cervina</name>
    <dbReference type="NCBI Taxonomy" id="1316786"/>
    <lineage>
        <taxon>Eukaryota</taxon>
        <taxon>Fungi</taxon>
        <taxon>Dikarya</taxon>
        <taxon>Ascomycota</taxon>
        <taxon>Pezizomycotina</taxon>
        <taxon>Leotiomycetes</taxon>
        <taxon>Helotiales</taxon>
        <taxon>Lachnaceae</taxon>
        <taxon>Lachnellula</taxon>
    </lineage>
</organism>
<evidence type="ECO:0000313" key="6">
    <source>
        <dbReference type="EMBL" id="TVY51658.1"/>
    </source>
</evidence>
<feature type="domain" description="Alpha-N-acetylglucosaminidase C-terminal" evidence="5">
    <location>
        <begin position="416"/>
        <end position="648"/>
    </location>
</feature>
<dbReference type="OrthoDB" id="64736at2759"/>
<dbReference type="Proteomes" id="UP000481288">
    <property type="component" value="Unassembled WGS sequence"/>
</dbReference>
<dbReference type="Gene3D" id="3.30.379.10">
    <property type="entry name" value="Chitobiase/beta-hexosaminidase domain 2-like"/>
    <property type="match status" value="1"/>
</dbReference>
<dbReference type="Pfam" id="PF12971">
    <property type="entry name" value="NAGLU_N"/>
    <property type="match status" value="1"/>
</dbReference>
<evidence type="ECO:0000259" key="3">
    <source>
        <dbReference type="Pfam" id="PF05089"/>
    </source>
</evidence>
<evidence type="ECO:0000256" key="2">
    <source>
        <dbReference type="SAM" id="SignalP"/>
    </source>
</evidence>
<name>A0A7D8UND9_9HELO</name>
<feature type="domain" description="Alpha-N-acetylglucosaminidase N-terminal" evidence="4">
    <location>
        <begin position="24"/>
        <end position="116"/>
    </location>
</feature>
<dbReference type="PANTHER" id="PTHR12872">
    <property type="entry name" value="ALPHA-N-ACETYLGLUCOSAMINIDASE"/>
    <property type="match status" value="1"/>
</dbReference>
<protein>
    <submittedName>
        <fullName evidence="6">Alpha-N-acetylglucosaminidase</fullName>
    </submittedName>
</protein>
<sequence length="663" mass="74291">MQFSVCLVWLMTAVVAVRTQSIQGILDLVKRRLPDHVDRFEFCHTGNETFPISTAIRAINDEYTVSSTPDGKILVEGNSVIALASGLHRYLTDTVHVDIFWFIGSRLDTGPSHLPALDQPICGSSIVPWRYHFNTVTFSYTSAFWTWEDWELELDWLALRGVNLPLAWVGQEKILVEAFRELGLNDAEINTYLSGPAFQAWNRFGNIQGSWGGDLPMEWIDNQFELQKNITKRMVDLGMTPVLPCFTGFVPMAITRVLPNATVVNGSAWNGFSTQYTNVTFLEPVDPAFEKLQISFISKQAEALGNITHFYTLDQYNENDPFSNSTDYLRGVSNNTMKNNSDMLVLDLYSESQPQWSNARVKSYYGKPWIWCQLHDYGGNMGLYGQILNVTIDPIEALANASSGSLVGFGLTMEGQEVYNNTNTTTQAVTKSVFELSPNITAILGRTGHHPTTVAYDPSTLTDAWHLMYSATTSNPSLWDNPAFQYDMVDVTRQVFSNNFNVVYSSLISAYKSPSGSTTFTNSTTATLSQNLTTLLNTLDSVLLTNPSFSLSTWINAARSQTDNTTLQSFYEYNARNQITLWGPNGEINDYASKSWGGLVGGYYVPRWEIFGQYLTEVPFRNYNATALSHRLLDFEKGWQNGTSVQTKVGVQRDLKSILGDII</sequence>
<dbReference type="PANTHER" id="PTHR12872:SF1">
    <property type="entry name" value="ALPHA-N-ACETYLGLUCOSAMINIDASE"/>
    <property type="match status" value="1"/>
</dbReference>
<evidence type="ECO:0000313" key="7">
    <source>
        <dbReference type="Proteomes" id="UP000481288"/>
    </source>
</evidence>
<keyword evidence="7" id="KW-1185">Reference proteome</keyword>
<dbReference type="AlphaFoldDB" id="A0A7D8UND9"/>
<feature type="domain" description="Alpha-N-acetylglucosaminidase tim-barrel" evidence="3">
    <location>
        <begin position="130"/>
        <end position="338"/>
    </location>
</feature>
<dbReference type="InterPro" id="IPR029018">
    <property type="entry name" value="Hex-like_dom2"/>
</dbReference>
<dbReference type="Gene3D" id="1.20.120.670">
    <property type="entry name" value="N-acetyl-b-d-glucoasminidase"/>
    <property type="match status" value="1"/>
</dbReference>
<proteinExistence type="predicted"/>
<dbReference type="Gene3D" id="3.20.20.80">
    <property type="entry name" value="Glycosidases"/>
    <property type="match status" value="1"/>
</dbReference>
<dbReference type="InterPro" id="IPR024240">
    <property type="entry name" value="NAGLU_N"/>
</dbReference>
<evidence type="ECO:0000256" key="1">
    <source>
        <dbReference type="ARBA" id="ARBA00022801"/>
    </source>
</evidence>